<dbReference type="Pfam" id="PF17479">
    <property type="entry name" value="DUF3048_C"/>
    <property type="match status" value="1"/>
</dbReference>
<accession>A0A1F5HMM5</accession>
<dbReference type="Gene3D" id="3.50.90.10">
    <property type="entry name" value="YerB-like"/>
    <property type="match status" value="1"/>
</dbReference>
<reference evidence="4 5" key="1">
    <citation type="journal article" date="2016" name="Nat. Commun.">
        <title>Thousands of microbial genomes shed light on interconnected biogeochemical processes in an aquifer system.</title>
        <authorList>
            <person name="Anantharaman K."/>
            <person name="Brown C.T."/>
            <person name="Hug L.A."/>
            <person name="Sharon I."/>
            <person name="Castelle C.J."/>
            <person name="Probst A.J."/>
            <person name="Thomas B.C."/>
            <person name="Singh A."/>
            <person name="Wilkins M.J."/>
            <person name="Karaoz U."/>
            <person name="Brodie E.L."/>
            <person name="Williams K.H."/>
            <person name="Hubbard S.S."/>
            <person name="Banfield J.F."/>
        </authorList>
    </citation>
    <scope>NUCLEOTIDE SEQUENCE [LARGE SCALE GENOMIC DNA]</scope>
</reference>
<protein>
    <recommendedName>
        <fullName evidence="6">DUF3048 domain-containing protein</fullName>
    </recommendedName>
</protein>
<dbReference type="EMBL" id="MFBQ01000008">
    <property type="protein sequence ID" value="OGE05279.1"/>
    <property type="molecule type" value="Genomic_DNA"/>
</dbReference>
<feature type="domain" description="DUF3048" evidence="2">
    <location>
        <begin position="95"/>
        <end position="235"/>
    </location>
</feature>
<dbReference type="InterPro" id="IPR035328">
    <property type="entry name" value="DUF3048_C"/>
</dbReference>
<organism evidence="4 5">
    <name type="scientific">Candidatus Curtissbacteria bacterium RIFCSPLOWO2_01_FULL_41_18</name>
    <dbReference type="NCBI Taxonomy" id="1797727"/>
    <lineage>
        <taxon>Bacteria</taxon>
        <taxon>Candidatus Curtissiibacteriota</taxon>
    </lineage>
</organism>
<sequence length="397" mass="44741">MTDPLRLSLNKRRNLLKLRVPAFFKSKKLQIAVGSIILYLAAAGVSYMVFNAVLKKPFDIKTPFGNLTDVTSGSEEGTKDKPCPLNGVLYTKSREEQWKQRRPLGFMVENHIDARPPLGLSRADIIYEAVAEGGITRFLALYLCQDAGDVASIRSARTYFLDWVAEYDAAYAHVGGANTPGPADALGQIRDYEIRDMDQFGLGFPTYWRGTDKLAPHNVHSTTKKLWDAAKDRGFGPENDKGVRWDKDFVIWKFKDDASINGRGDQKPISVPFWPQAPDYTVTWKYDKTSNVYQRFHQETAQIDPITKEQMSAKNVIIQFETERIANDGYPDGHLLYGTIGSGKTLIFQDGKVIEGKWVKGSRTSRTKFIDSSGKEIELNRGLVWIQTIPVGNKVEY</sequence>
<dbReference type="InterPro" id="IPR023158">
    <property type="entry name" value="YerB-like_sf"/>
</dbReference>
<feature type="domain" description="DUF3048" evidence="3">
    <location>
        <begin position="280"/>
        <end position="386"/>
    </location>
</feature>
<evidence type="ECO:0000256" key="1">
    <source>
        <dbReference type="SAM" id="Phobius"/>
    </source>
</evidence>
<dbReference type="Pfam" id="PF11258">
    <property type="entry name" value="DUF3048"/>
    <property type="match status" value="1"/>
</dbReference>
<evidence type="ECO:0000259" key="2">
    <source>
        <dbReference type="Pfam" id="PF11258"/>
    </source>
</evidence>
<evidence type="ECO:0000313" key="5">
    <source>
        <dbReference type="Proteomes" id="UP000176780"/>
    </source>
</evidence>
<keyword evidence="1" id="KW-0812">Transmembrane</keyword>
<dbReference type="InterPro" id="IPR021416">
    <property type="entry name" value="DUF3048_N"/>
</dbReference>
<comment type="caution">
    <text evidence="4">The sequence shown here is derived from an EMBL/GenBank/DDBJ whole genome shotgun (WGS) entry which is preliminary data.</text>
</comment>
<keyword evidence="1" id="KW-0472">Membrane</keyword>
<evidence type="ECO:0000313" key="4">
    <source>
        <dbReference type="EMBL" id="OGE05279.1"/>
    </source>
</evidence>
<name>A0A1F5HMM5_9BACT</name>
<evidence type="ECO:0008006" key="6">
    <source>
        <dbReference type="Google" id="ProtNLM"/>
    </source>
</evidence>
<evidence type="ECO:0000259" key="3">
    <source>
        <dbReference type="Pfam" id="PF17479"/>
    </source>
</evidence>
<dbReference type="SUPFAM" id="SSF159774">
    <property type="entry name" value="YerB-like"/>
    <property type="match status" value="1"/>
</dbReference>
<gene>
    <name evidence="4" type="ORF">A3B51_02575</name>
</gene>
<feature type="transmembrane region" description="Helical" evidence="1">
    <location>
        <begin position="29"/>
        <end position="50"/>
    </location>
</feature>
<keyword evidence="1" id="KW-1133">Transmembrane helix</keyword>
<dbReference type="Proteomes" id="UP000176780">
    <property type="component" value="Unassembled WGS sequence"/>
</dbReference>
<proteinExistence type="predicted"/>
<dbReference type="STRING" id="1797727.A3B51_02575"/>
<dbReference type="AlphaFoldDB" id="A0A1F5HMM5"/>